<accession>A0A3B1J029</accession>
<reference evidence="3" key="2">
    <citation type="journal article" date="2014" name="Nat. Commun.">
        <title>The cavefish genome reveals candidate genes for eye loss.</title>
        <authorList>
            <person name="McGaugh S.E."/>
            <person name="Gross J.B."/>
            <person name="Aken B."/>
            <person name="Blin M."/>
            <person name="Borowsky R."/>
            <person name="Chalopin D."/>
            <person name="Hinaux H."/>
            <person name="Jeffery W.R."/>
            <person name="Keene A."/>
            <person name="Ma L."/>
            <person name="Minx P."/>
            <person name="Murphy D."/>
            <person name="O'Quin K.E."/>
            <person name="Retaux S."/>
            <person name="Rohner N."/>
            <person name="Searle S.M."/>
            <person name="Stahl B.A."/>
            <person name="Tabin C."/>
            <person name="Volff J.N."/>
            <person name="Yoshizawa M."/>
            <person name="Warren W.C."/>
        </authorList>
    </citation>
    <scope>NUCLEOTIDE SEQUENCE [LARGE SCALE GENOMIC DNA]</scope>
    <source>
        <strain evidence="3">female</strain>
    </source>
</reference>
<organism evidence="2 3">
    <name type="scientific">Astyanax mexicanus</name>
    <name type="common">Blind cave fish</name>
    <name type="synonym">Astyanax fasciatus mexicanus</name>
    <dbReference type="NCBI Taxonomy" id="7994"/>
    <lineage>
        <taxon>Eukaryota</taxon>
        <taxon>Metazoa</taxon>
        <taxon>Chordata</taxon>
        <taxon>Craniata</taxon>
        <taxon>Vertebrata</taxon>
        <taxon>Euteleostomi</taxon>
        <taxon>Actinopterygii</taxon>
        <taxon>Neopterygii</taxon>
        <taxon>Teleostei</taxon>
        <taxon>Ostariophysi</taxon>
        <taxon>Characiformes</taxon>
        <taxon>Characoidei</taxon>
        <taxon>Acestrorhamphidae</taxon>
        <taxon>Acestrorhamphinae</taxon>
        <taxon>Astyanax</taxon>
    </lineage>
</organism>
<reference evidence="2" key="3">
    <citation type="submission" date="2025-08" db="UniProtKB">
        <authorList>
            <consortium name="Ensembl"/>
        </authorList>
    </citation>
    <scope>IDENTIFICATION</scope>
</reference>
<feature type="domain" description="S100/CaBP-9k-type calcium binding subdomain" evidence="1">
    <location>
        <begin position="9"/>
        <end position="49"/>
    </location>
</feature>
<proteinExistence type="predicted"/>
<dbReference type="GeneTree" id="ENSGT00940000161854"/>
<reference evidence="2" key="4">
    <citation type="submission" date="2025-09" db="UniProtKB">
        <authorList>
            <consortium name="Ensembl"/>
        </authorList>
    </citation>
    <scope>IDENTIFICATION</scope>
</reference>
<dbReference type="InterPro" id="IPR011992">
    <property type="entry name" value="EF-hand-dom_pair"/>
</dbReference>
<dbReference type="Bgee" id="ENSAMXG00000040267">
    <property type="expression patterns" value="Expressed in pharyngeal gill and 13 other cell types or tissues"/>
</dbReference>
<evidence type="ECO:0000259" key="1">
    <source>
        <dbReference type="SMART" id="SM01394"/>
    </source>
</evidence>
<dbReference type="Pfam" id="PF01023">
    <property type="entry name" value="S_100"/>
    <property type="match status" value="1"/>
</dbReference>
<keyword evidence="3" id="KW-1185">Reference proteome</keyword>
<protein>
    <submittedName>
        <fullName evidence="2">S100 calcium binding protein V1</fullName>
    </submittedName>
</protein>
<sequence length="105" mass="11562">MATPVYSELELAINTLVTQFQAASADHGETLTVEEFQGLVSKDLPTMVKTEGEQDGLNELLKQMGVEDGQGVSFENFWELVNSLATQQFGLLHKDKTAKCKCLLL</sequence>
<dbReference type="InterPro" id="IPR013787">
    <property type="entry name" value="S100_Ca-bd_sub"/>
</dbReference>
<dbReference type="SUPFAM" id="SSF47473">
    <property type="entry name" value="EF-hand"/>
    <property type="match status" value="1"/>
</dbReference>
<reference evidence="3" key="1">
    <citation type="submission" date="2013-03" db="EMBL/GenBank/DDBJ databases">
        <authorList>
            <person name="Jeffery W."/>
            <person name="Warren W."/>
            <person name="Wilson R.K."/>
        </authorList>
    </citation>
    <scope>NUCLEOTIDE SEQUENCE</scope>
    <source>
        <strain evidence="3">female</strain>
    </source>
</reference>
<dbReference type="InParanoid" id="A0A3B1J029"/>
<dbReference type="Proteomes" id="UP000018467">
    <property type="component" value="Unassembled WGS sequence"/>
</dbReference>
<dbReference type="CDD" id="cd05022">
    <property type="entry name" value="S-100A13"/>
    <property type="match status" value="1"/>
</dbReference>
<dbReference type="AlphaFoldDB" id="A0A3B1J029"/>
<evidence type="ECO:0000313" key="2">
    <source>
        <dbReference type="Ensembl" id="ENSAMXP00000035662.1"/>
    </source>
</evidence>
<dbReference type="OMA" id="VKCTCLL"/>
<name>A0A3B1J029_ASTMX</name>
<dbReference type="Ensembl" id="ENSAMXT00000051350.1">
    <property type="protein sequence ID" value="ENSAMXP00000035662.1"/>
    <property type="gene ID" value="ENSAMXG00000040267.1"/>
</dbReference>
<dbReference type="Gene3D" id="1.10.238.10">
    <property type="entry name" value="EF-hand"/>
    <property type="match status" value="1"/>
</dbReference>
<evidence type="ECO:0000313" key="3">
    <source>
        <dbReference type="Proteomes" id="UP000018467"/>
    </source>
</evidence>
<dbReference type="SMART" id="SM01394">
    <property type="entry name" value="S_100"/>
    <property type="match status" value="1"/>
</dbReference>
<dbReference type="STRING" id="7994.ENSAMXP00000035662"/>